<keyword evidence="2 5" id="KW-0238">DNA-binding</keyword>
<dbReference type="AlphaFoldDB" id="A0A1H9WJ69"/>
<accession>A0A1H9WJ69</accession>
<dbReference type="Pfam" id="PF00392">
    <property type="entry name" value="GntR"/>
    <property type="match status" value="1"/>
</dbReference>
<protein>
    <submittedName>
        <fullName evidence="5">DNA-binding transcriptional regulator, GntR family</fullName>
    </submittedName>
</protein>
<dbReference type="Pfam" id="PF07729">
    <property type="entry name" value="FCD"/>
    <property type="match status" value="1"/>
</dbReference>
<evidence type="ECO:0000313" key="6">
    <source>
        <dbReference type="Proteomes" id="UP000198885"/>
    </source>
</evidence>
<evidence type="ECO:0000313" key="5">
    <source>
        <dbReference type="EMBL" id="SES33717.1"/>
    </source>
</evidence>
<dbReference type="InterPro" id="IPR011711">
    <property type="entry name" value="GntR_C"/>
</dbReference>
<dbReference type="GO" id="GO:0003700">
    <property type="term" value="F:DNA-binding transcription factor activity"/>
    <property type="evidence" value="ECO:0007669"/>
    <property type="project" value="InterPro"/>
</dbReference>
<dbReference type="InterPro" id="IPR000524">
    <property type="entry name" value="Tscrpt_reg_HTH_GntR"/>
</dbReference>
<dbReference type="GO" id="GO:0003677">
    <property type="term" value="F:DNA binding"/>
    <property type="evidence" value="ECO:0007669"/>
    <property type="project" value="UniProtKB-KW"/>
</dbReference>
<keyword evidence="6" id="KW-1185">Reference proteome</keyword>
<organism evidence="5 6">
    <name type="scientific">Tranquillimonas rosea</name>
    <dbReference type="NCBI Taxonomy" id="641238"/>
    <lineage>
        <taxon>Bacteria</taxon>
        <taxon>Pseudomonadati</taxon>
        <taxon>Pseudomonadota</taxon>
        <taxon>Alphaproteobacteria</taxon>
        <taxon>Rhodobacterales</taxon>
        <taxon>Roseobacteraceae</taxon>
        <taxon>Tranquillimonas</taxon>
    </lineage>
</organism>
<keyword evidence="3" id="KW-0804">Transcription</keyword>
<dbReference type="InterPro" id="IPR008920">
    <property type="entry name" value="TF_FadR/GntR_C"/>
</dbReference>
<dbReference type="InterPro" id="IPR036390">
    <property type="entry name" value="WH_DNA-bd_sf"/>
</dbReference>
<dbReference type="SMART" id="SM00895">
    <property type="entry name" value="FCD"/>
    <property type="match status" value="1"/>
</dbReference>
<dbReference type="SMART" id="SM00345">
    <property type="entry name" value="HTH_GNTR"/>
    <property type="match status" value="1"/>
</dbReference>
<dbReference type="RefSeq" id="WP_092695582.1">
    <property type="nucleotide sequence ID" value="NZ_FOGU01000011.1"/>
</dbReference>
<dbReference type="InterPro" id="IPR036388">
    <property type="entry name" value="WH-like_DNA-bd_sf"/>
</dbReference>
<dbReference type="OrthoDB" id="9028214at2"/>
<reference evidence="5 6" key="1">
    <citation type="submission" date="2016-10" db="EMBL/GenBank/DDBJ databases">
        <authorList>
            <person name="de Groot N.N."/>
        </authorList>
    </citation>
    <scope>NUCLEOTIDE SEQUENCE [LARGE SCALE GENOMIC DNA]</scope>
    <source>
        <strain evidence="5 6">DSM 23042</strain>
    </source>
</reference>
<dbReference type="EMBL" id="FOGU01000011">
    <property type="protein sequence ID" value="SES33717.1"/>
    <property type="molecule type" value="Genomic_DNA"/>
</dbReference>
<gene>
    <name evidence="5" type="ORF">SAMN04490244_11115</name>
</gene>
<dbReference type="STRING" id="641238.SAMN04490244_11115"/>
<dbReference type="SUPFAM" id="SSF46785">
    <property type="entry name" value="Winged helix' DNA-binding domain"/>
    <property type="match status" value="1"/>
</dbReference>
<dbReference type="Gene3D" id="1.10.10.10">
    <property type="entry name" value="Winged helix-like DNA-binding domain superfamily/Winged helix DNA-binding domain"/>
    <property type="match status" value="1"/>
</dbReference>
<keyword evidence="1" id="KW-0805">Transcription regulation</keyword>
<evidence type="ECO:0000256" key="3">
    <source>
        <dbReference type="ARBA" id="ARBA00023163"/>
    </source>
</evidence>
<dbReference type="Proteomes" id="UP000198885">
    <property type="component" value="Unassembled WGS sequence"/>
</dbReference>
<evidence type="ECO:0000256" key="2">
    <source>
        <dbReference type="ARBA" id="ARBA00023125"/>
    </source>
</evidence>
<evidence type="ECO:0000259" key="4">
    <source>
        <dbReference type="PROSITE" id="PS50949"/>
    </source>
</evidence>
<dbReference type="SUPFAM" id="SSF48008">
    <property type="entry name" value="GntR ligand-binding domain-like"/>
    <property type="match status" value="1"/>
</dbReference>
<dbReference type="PRINTS" id="PR00035">
    <property type="entry name" value="HTHGNTR"/>
</dbReference>
<name>A0A1H9WJ69_9RHOB</name>
<sequence>MTEAREQTAYQDIKAAILDGRIEADTILSERSLAVEFGVSRTPLRGALSRLERESVIARLENGALLVRSVSIEHLLEIVQLRAILEGTAARRAAERGSHAALDASAEEMRRFADGATVGFDTFWAADDRFHDAVAEAAGYALLPGILAEQRATARRCTITRVHDRFDEQAREHLAVVEAILAGDGDAAEAAMERHFDNVRRRFLDWLGRQ</sequence>
<dbReference type="PROSITE" id="PS50949">
    <property type="entry name" value="HTH_GNTR"/>
    <property type="match status" value="1"/>
</dbReference>
<proteinExistence type="predicted"/>
<dbReference type="PANTHER" id="PTHR43537">
    <property type="entry name" value="TRANSCRIPTIONAL REGULATOR, GNTR FAMILY"/>
    <property type="match status" value="1"/>
</dbReference>
<dbReference type="PANTHER" id="PTHR43537:SF49">
    <property type="entry name" value="TRANSCRIPTIONAL REGULATORY PROTEIN"/>
    <property type="match status" value="1"/>
</dbReference>
<evidence type="ECO:0000256" key="1">
    <source>
        <dbReference type="ARBA" id="ARBA00023015"/>
    </source>
</evidence>
<feature type="domain" description="HTH gntR-type" evidence="4">
    <location>
        <begin position="3"/>
        <end position="70"/>
    </location>
</feature>
<dbReference type="Gene3D" id="1.20.120.530">
    <property type="entry name" value="GntR ligand-binding domain-like"/>
    <property type="match status" value="1"/>
</dbReference>